<dbReference type="EMBL" id="MARB01000003">
    <property type="protein sequence ID" value="ODJ89181.1"/>
    <property type="molecule type" value="Genomic_DNA"/>
</dbReference>
<evidence type="ECO:0000313" key="1">
    <source>
        <dbReference type="EMBL" id="ODJ89181.1"/>
    </source>
</evidence>
<organism evidence="1 2">
    <name type="scientific">Candidatus Thiodiazotropha endolucinida</name>
    <dbReference type="NCBI Taxonomy" id="1655433"/>
    <lineage>
        <taxon>Bacteria</taxon>
        <taxon>Pseudomonadati</taxon>
        <taxon>Pseudomonadota</taxon>
        <taxon>Gammaproteobacteria</taxon>
        <taxon>Chromatiales</taxon>
        <taxon>Sedimenticolaceae</taxon>
        <taxon>Candidatus Thiodiazotropha</taxon>
    </lineage>
</organism>
<dbReference type="AlphaFoldDB" id="A0A7Z0VPX2"/>
<reference evidence="1 2" key="1">
    <citation type="submission" date="2016-06" db="EMBL/GenBank/DDBJ databases">
        <title>Genome sequence of endosymbiont of Candidatus Endolucinida thiodiazotropha.</title>
        <authorList>
            <person name="Poehlein A."/>
            <person name="Koenig S."/>
            <person name="Heiden S.E."/>
            <person name="Thuermer A."/>
            <person name="Voget S."/>
            <person name="Daniel R."/>
            <person name="Markert S."/>
            <person name="Gros O."/>
            <person name="Schweder T."/>
        </authorList>
    </citation>
    <scope>NUCLEOTIDE SEQUENCE [LARGE SCALE GENOMIC DNA]</scope>
    <source>
        <strain evidence="1 2">COS</strain>
    </source>
</reference>
<dbReference type="Proteomes" id="UP000094769">
    <property type="component" value="Unassembled WGS sequence"/>
</dbReference>
<name>A0A7Z0VPX2_9GAMM</name>
<evidence type="ECO:0000313" key="2">
    <source>
        <dbReference type="Proteomes" id="UP000094769"/>
    </source>
</evidence>
<keyword evidence="2" id="KW-1185">Reference proteome</keyword>
<gene>
    <name evidence="1" type="ORF">CODIS_07950</name>
</gene>
<comment type="caution">
    <text evidence="1">The sequence shown here is derived from an EMBL/GenBank/DDBJ whole genome shotgun (WGS) entry which is preliminary data.</text>
</comment>
<proteinExistence type="predicted"/>
<protein>
    <submittedName>
        <fullName evidence="1">Uncharacterized protein</fullName>
    </submittedName>
</protein>
<sequence length="72" mass="8416">MRLRLRLLLLLLSSLWKKPIRLLDESVLNLRVLPNDIDVKKISNDRFLALMDLGRMDIAFRAGLLKSMIKNK</sequence>
<accession>A0A7Z0VPX2</accession>